<dbReference type="EMBL" id="FOGU01000001">
    <property type="protein sequence ID" value="SER49146.1"/>
    <property type="molecule type" value="Genomic_DNA"/>
</dbReference>
<name>A0A1H9PLF2_9RHOB</name>
<gene>
    <name evidence="2" type="ORF">SAMN04490244_101246</name>
</gene>
<accession>A0A1H9PLF2</accession>
<evidence type="ECO:0000313" key="2">
    <source>
        <dbReference type="EMBL" id="SER49146.1"/>
    </source>
</evidence>
<evidence type="ECO:0000256" key="1">
    <source>
        <dbReference type="SAM" id="Phobius"/>
    </source>
</evidence>
<keyword evidence="1" id="KW-0472">Membrane</keyword>
<dbReference type="AlphaFoldDB" id="A0A1H9PLF2"/>
<keyword evidence="1" id="KW-0812">Transmembrane</keyword>
<evidence type="ECO:0000313" key="3">
    <source>
        <dbReference type="Proteomes" id="UP000198885"/>
    </source>
</evidence>
<reference evidence="2 3" key="1">
    <citation type="submission" date="2016-10" db="EMBL/GenBank/DDBJ databases">
        <authorList>
            <person name="de Groot N.N."/>
        </authorList>
    </citation>
    <scope>NUCLEOTIDE SEQUENCE [LARGE SCALE GENOMIC DNA]</scope>
    <source>
        <strain evidence="2 3">DSM 23042</strain>
    </source>
</reference>
<keyword evidence="3" id="KW-1185">Reference proteome</keyword>
<protein>
    <submittedName>
        <fullName evidence="2">Uncharacterized protein</fullName>
    </submittedName>
</protein>
<keyword evidence="1" id="KW-1133">Transmembrane helix</keyword>
<feature type="transmembrane region" description="Helical" evidence="1">
    <location>
        <begin position="12"/>
        <end position="31"/>
    </location>
</feature>
<organism evidence="2 3">
    <name type="scientific">Tranquillimonas rosea</name>
    <dbReference type="NCBI Taxonomy" id="641238"/>
    <lineage>
        <taxon>Bacteria</taxon>
        <taxon>Pseudomonadati</taxon>
        <taxon>Pseudomonadota</taxon>
        <taxon>Alphaproteobacteria</taxon>
        <taxon>Rhodobacterales</taxon>
        <taxon>Roseobacteraceae</taxon>
        <taxon>Tranquillimonas</taxon>
    </lineage>
</organism>
<sequence>MSTLQPEWMRRDYATYLVLAAIALIVASYFATPYLTPGATDAPSTVAPSE</sequence>
<proteinExistence type="predicted"/>
<dbReference type="Proteomes" id="UP000198885">
    <property type="component" value="Unassembled WGS sequence"/>
</dbReference>